<dbReference type="RefSeq" id="WP_176534203.1">
    <property type="nucleotide sequence ID" value="NZ_CP088022.1"/>
</dbReference>
<keyword evidence="1" id="KW-1133">Transmembrane helix</keyword>
<reference evidence="2" key="1">
    <citation type="submission" date="2020-06" db="EMBL/GenBank/DDBJ databases">
        <title>Whole Genome Sequence of Bradyrhizobium sp. Strain 66S1MB.</title>
        <authorList>
            <person name="Bromfield E."/>
            <person name="Cloutier S."/>
        </authorList>
    </citation>
    <scope>NUCLEOTIDE SEQUENCE</scope>
    <source>
        <strain evidence="2">66S1MB</strain>
    </source>
</reference>
<sequence>MSLFENAPDRTLPEVSCSADDTRLLPVLSVATLFVSALLLFLIQPMFAKMVLPKLGGAPSVWSVAMVFFQAVLLAGYAYAHLLGRLFGPQRAGLVHLLLLVVTAMTLPIAIAPNWGAPPADGTAL</sequence>
<dbReference type="AlphaFoldDB" id="A0A973WZ86"/>
<evidence type="ECO:0000256" key="1">
    <source>
        <dbReference type="SAM" id="Phobius"/>
    </source>
</evidence>
<feature type="transmembrane region" description="Helical" evidence="1">
    <location>
        <begin position="92"/>
        <end position="111"/>
    </location>
</feature>
<feature type="transmembrane region" description="Helical" evidence="1">
    <location>
        <begin position="24"/>
        <end position="48"/>
    </location>
</feature>
<keyword evidence="1" id="KW-0812">Transmembrane</keyword>
<evidence type="ECO:0000313" key="2">
    <source>
        <dbReference type="EMBL" id="NVL11223.1"/>
    </source>
</evidence>
<keyword evidence="1" id="KW-0472">Membrane</keyword>
<organism evidence="2">
    <name type="scientific">Bradyrhizobium quebecense</name>
    <dbReference type="NCBI Taxonomy" id="2748629"/>
    <lineage>
        <taxon>Bacteria</taxon>
        <taxon>Pseudomonadati</taxon>
        <taxon>Pseudomonadota</taxon>
        <taxon>Alphaproteobacteria</taxon>
        <taxon>Hyphomicrobiales</taxon>
        <taxon>Nitrobacteraceae</taxon>
        <taxon>Bradyrhizobium</taxon>
    </lineage>
</organism>
<comment type="caution">
    <text evidence="2">The sequence shown here is derived from an EMBL/GenBank/DDBJ whole genome shotgun (WGS) entry which is preliminary data.</text>
</comment>
<feature type="transmembrane region" description="Helical" evidence="1">
    <location>
        <begin position="60"/>
        <end position="80"/>
    </location>
</feature>
<proteinExistence type="predicted"/>
<gene>
    <name evidence="2" type="ORF">HU230_37345</name>
</gene>
<dbReference type="EMBL" id="JABWSX010000001">
    <property type="protein sequence ID" value="NVL11223.1"/>
    <property type="molecule type" value="Genomic_DNA"/>
</dbReference>
<protein>
    <recommendedName>
        <fullName evidence="3">Spermidine synthase</fullName>
    </recommendedName>
</protein>
<accession>A0A973WZ86</accession>
<name>A0A973WZ86_9BRAD</name>
<evidence type="ECO:0008006" key="3">
    <source>
        <dbReference type="Google" id="ProtNLM"/>
    </source>
</evidence>